<feature type="non-terminal residue" evidence="3">
    <location>
        <position position="1"/>
    </location>
</feature>
<comment type="caution">
    <text evidence="3">The sequence shown here is derived from an EMBL/GenBank/DDBJ whole genome shotgun (WGS) entry which is preliminary data.</text>
</comment>
<organism evidence="3 4">
    <name type="scientific">Colletotrichum cuscutae</name>
    <dbReference type="NCBI Taxonomy" id="1209917"/>
    <lineage>
        <taxon>Eukaryota</taxon>
        <taxon>Fungi</taxon>
        <taxon>Dikarya</taxon>
        <taxon>Ascomycota</taxon>
        <taxon>Pezizomycotina</taxon>
        <taxon>Sordariomycetes</taxon>
        <taxon>Hypocreomycetidae</taxon>
        <taxon>Glomerellales</taxon>
        <taxon>Glomerellaceae</taxon>
        <taxon>Colletotrichum</taxon>
        <taxon>Colletotrichum acutatum species complex</taxon>
    </lineage>
</organism>
<accession>A0AAI9UXV1</accession>
<evidence type="ECO:0000256" key="1">
    <source>
        <dbReference type="SAM" id="SignalP"/>
    </source>
</evidence>
<gene>
    <name evidence="3" type="ORF">CCUS01_07350</name>
</gene>
<evidence type="ECO:0000313" key="4">
    <source>
        <dbReference type="Proteomes" id="UP001239213"/>
    </source>
</evidence>
<keyword evidence="4" id="KW-1185">Reference proteome</keyword>
<dbReference type="PANTHER" id="PTHR34612">
    <property type="entry name" value="GH131_N DOMAIN-CONTAINING PROTEIN"/>
    <property type="match status" value="1"/>
</dbReference>
<sequence length="341" mass="37046">GFPPIKPALSLRKKSKHTVRSPFLIPILLAIPLALASPSPCTAATIQCPLIFDGRVPAEATPQDFDTALGSGWNPYNPDYVKGADLSWTDIILLPGPAPASTRPGSRSSRFDVAERKRPLEVTISDASVFMNQRGFRRAGLLFAEDTNEGSPAGEGVKTLHCSARLDLERPLNLTHEYLNVWHETAAYDANQFNFQTGTIISQPELPKDTYKPLDRDNKLLWSTPMAMDGSWQNFALTPLFILERLIKLRLALCEKEPPADGLPLSTIQIWHSAGNNPLARQGGVVPVDLAGDGQYQIGILKKPTGTGDVVNSGYQSSNLNEGLIYGGIFIEDSANGCVSI</sequence>
<dbReference type="Proteomes" id="UP001239213">
    <property type="component" value="Unassembled WGS sequence"/>
</dbReference>
<feature type="signal peptide" evidence="1">
    <location>
        <begin position="1"/>
        <end position="36"/>
    </location>
</feature>
<reference evidence="3" key="1">
    <citation type="submission" date="2016-11" db="EMBL/GenBank/DDBJ databases">
        <title>The genome sequence of Colletotrichum cuscutae.</title>
        <authorList>
            <person name="Baroncelli R."/>
        </authorList>
    </citation>
    <scope>NUCLEOTIDE SEQUENCE</scope>
    <source>
        <strain evidence="3">IMI 304802</strain>
    </source>
</reference>
<feature type="domain" description="Glycoside hydrolase 131 catalytic N-terminal" evidence="2">
    <location>
        <begin position="50"/>
        <end position="337"/>
    </location>
</feature>
<evidence type="ECO:0000259" key="2">
    <source>
        <dbReference type="Pfam" id="PF18271"/>
    </source>
</evidence>
<dbReference type="AlphaFoldDB" id="A0AAI9UXV1"/>
<protein>
    <recommendedName>
        <fullName evidence="2">Glycoside hydrolase 131 catalytic N-terminal domain-containing protein</fullName>
    </recommendedName>
</protein>
<keyword evidence="1" id="KW-0732">Signal</keyword>
<dbReference type="Gene3D" id="2.60.120.1160">
    <property type="match status" value="1"/>
</dbReference>
<dbReference type="Pfam" id="PF18271">
    <property type="entry name" value="GH131_N"/>
    <property type="match status" value="1"/>
</dbReference>
<proteinExistence type="predicted"/>
<feature type="chain" id="PRO_5042459167" description="Glycoside hydrolase 131 catalytic N-terminal domain-containing protein" evidence="1">
    <location>
        <begin position="37"/>
        <end position="341"/>
    </location>
</feature>
<dbReference type="EMBL" id="MPDP01000259">
    <property type="protein sequence ID" value="KAK1466529.1"/>
    <property type="molecule type" value="Genomic_DNA"/>
</dbReference>
<dbReference type="InterPro" id="IPR041524">
    <property type="entry name" value="GH131_N"/>
</dbReference>
<evidence type="ECO:0000313" key="3">
    <source>
        <dbReference type="EMBL" id="KAK1466529.1"/>
    </source>
</evidence>
<name>A0AAI9UXV1_9PEZI</name>
<dbReference type="PANTHER" id="PTHR34612:SF4">
    <property type="entry name" value="GLYCOSIDE HYDROLASE 131 CATALYTIC N-TERMINAL DOMAIN-CONTAINING PROTEIN"/>
    <property type="match status" value="1"/>
</dbReference>